<gene>
    <name evidence="3" type="ORF">NP233_g12939</name>
</gene>
<sequence>MPFFSDAHKTRIANSQFIDHSHSITTNINLGERPGIKKLYKYSIEEAAHDSAARWPPPQCHPGTREKYIAALTAWGRCMASEPSEMVIWVKGPAGVGKSAIAQTSADQLDDMLAGSFFFSRHNSRDNPTKFFVTLSQQLAVRFPDSGYADLVDEVVRLDNTIVKKTLVEQFRRLFVDPLRKLRDMQRPFPSKTFIIDGLDECDGEDSQTTIINIIGDSVVSKTTPFRWLILSRLEPHIVATFGSPSVRSTIHQIELTISPELNPEIHRFFAGKLTEIGRKRGIESTWPADKDIATLVDVSAGLFAHSHALVLFIDDLDSEGPQHQLRVILGRSGELKRAGEKHPLAALDLFYDTLVLKRIPETRRQAIRQVLLVRTITNREIEWGNSENPAIVGNVLGKTEDQCRDLCRSLHSVAALDPSTSKLLFYHASFMDFMEDKCRSKEEYIWADPAVTSLLNQVQSVLENTTVKQHRPTKRLYPRPPISWNVPTGPQIFHLYRALVLVFLKAIEMMPLTDKQLIASIRQFDFRKMTLDTRMKSKFETINSEILFSKLKKVGIIRPLRSKKPFAFLRQVLSKNVQYKFFVLGQPGKEALLDQWGPHDNDSPILKEWH</sequence>
<name>A0AAD5YPK2_9AGAR</name>
<protein>
    <recommendedName>
        <fullName evidence="2">Nephrocystin 3-like N-terminal domain-containing protein</fullName>
    </recommendedName>
</protein>
<evidence type="ECO:0000313" key="3">
    <source>
        <dbReference type="EMBL" id="KAJ3552186.1"/>
    </source>
</evidence>
<comment type="caution">
    <text evidence="3">The sequence shown here is derived from an EMBL/GenBank/DDBJ whole genome shotgun (WGS) entry which is preliminary data.</text>
</comment>
<dbReference type="InterPro" id="IPR056884">
    <property type="entry name" value="NPHP3-like_N"/>
</dbReference>
<evidence type="ECO:0000256" key="1">
    <source>
        <dbReference type="ARBA" id="ARBA00022737"/>
    </source>
</evidence>
<feature type="domain" description="Nephrocystin 3-like N-terminal" evidence="2">
    <location>
        <begin position="81"/>
        <end position="233"/>
    </location>
</feature>
<dbReference type="EMBL" id="JANIEX010002090">
    <property type="protein sequence ID" value="KAJ3552186.1"/>
    <property type="molecule type" value="Genomic_DNA"/>
</dbReference>
<dbReference type="Pfam" id="PF24883">
    <property type="entry name" value="NPHP3_N"/>
    <property type="match status" value="1"/>
</dbReference>
<proteinExistence type="predicted"/>
<keyword evidence="4" id="KW-1185">Reference proteome</keyword>
<organism evidence="3 4">
    <name type="scientific">Leucocoprinus birnbaumii</name>
    <dbReference type="NCBI Taxonomy" id="56174"/>
    <lineage>
        <taxon>Eukaryota</taxon>
        <taxon>Fungi</taxon>
        <taxon>Dikarya</taxon>
        <taxon>Basidiomycota</taxon>
        <taxon>Agaricomycotina</taxon>
        <taxon>Agaricomycetes</taxon>
        <taxon>Agaricomycetidae</taxon>
        <taxon>Agaricales</taxon>
        <taxon>Agaricineae</taxon>
        <taxon>Agaricaceae</taxon>
        <taxon>Leucocoprinus</taxon>
    </lineage>
</organism>
<dbReference type="Gene3D" id="3.40.50.300">
    <property type="entry name" value="P-loop containing nucleotide triphosphate hydrolases"/>
    <property type="match status" value="1"/>
</dbReference>
<dbReference type="SUPFAM" id="SSF52540">
    <property type="entry name" value="P-loop containing nucleoside triphosphate hydrolases"/>
    <property type="match status" value="1"/>
</dbReference>
<dbReference type="AlphaFoldDB" id="A0AAD5YPK2"/>
<reference evidence="3" key="1">
    <citation type="submission" date="2022-07" db="EMBL/GenBank/DDBJ databases">
        <title>Genome Sequence of Leucocoprinus birnbaumii.</title>
        <authorList>
            <person name="Buettner E."/>
        </authorList>
    </citation>
    <scope>NUCLEOTIDE SEQUENCE</scope>
    <source>
        <strain evidence="3">VT141</strain>
    </source>
</reference>
<evidence type="ECO:0000313" key="4">
    <source>
        <dbReference type="Proteomes" id="UP001213000"/>
    </source>
</evidence>
<accession>A0AAD5YPK2</accession>
<dbReference type="Proteomes" id="UP001213000">
    <property type="component" value="Unassembled WGS sequence"/>
</dbReference>
<keyword evidence="1" id="KW-0677">Repeat</keyword>
<dbReference type="PANTHER" id="PTHR10039">
    <property type="entry name" value="AMELOGENIN"/>
    <property type="match status" value="1"/>
</dbReference>
<evidence type="ECO:0000259" key="2">
    <source>
        <dbReference type="Pfam" id="PF24883"/>
    </source>
</evidence>
<dbReference type="InterPro" id="IPR027417">
    <property type="entry name" value="P-loop_NTPase"/>
</dbReference>